<feature type="signal peptide" evidence="6">
    <location>
        <begin position="1"/>
        <end position="23"/>
    </location>
</feature>
<dbReference type="Proteomes" id="UP000694414">
    <property type="component" value="Unplaced"/>
</dbReference>
<keyword evidence="3 6" id="KW-0732">Signal</keyword>
<keyword evidence="4" id="KW-0472">Membrane</keyword>
<dbReference type="InterPro" id="IPR016054">
    <property type="entry name" value="LY6_UPA_recep-like"/>
</dbReference>
<feature type="domain" description="UPAR/Ly6" evidence="7">
    <location>
        <begin position="48"/>
        <end position="116"/>
    </location>
</feature>
<gene>
    <name evidence="8" type="primary">TEX101</name>
</gene>
<dbReference type="AlphaFoldDB" id="A0A8C8ZL76"/>
<evidence type="ECO:0000256" key="4">
    <source>
        <dbReference type="ARBA" id="ARBA00023136"/>
    </source>
</evidence>
<dbReference type="InterPro" id="IPR051899">
    <property type="entry name" value="Fert-Immune_med_protein"/>
</dbReference>
<feature type="chain" id="PRO_5034499119" evidence="6">
    <location>
        <begin position="24"/>
        <end position="249"/>
    </location>
</feature>
<dbReference type="Pfam" id="PF00021">
    <property type="entry name" value="UPAR_LY6"/>
    <property type="match status" value="2"/>
</dbReference>
<evidence type="ECO:0000256" key="2">
    <source>
        <dbReference type="ARBA" id="ARBA00022475"/>
    </source>
</evidence>
<keyword evidence="9" id="KW-1185">Reference proteome</keyword>
<reference evidence="8" key="2">
    <citation type="submission" date="2025-09" db="UniProtKB">
        <authorList>
            <consortium name="Ensembl"/>
        </authorList>
    </citation>
    <scope>IDENTIFICATION</scope>
</reference>
<evidence type="ECO:0000256" key="5">
    <source>
        <dbReference type="ARBA" id="ARBA00023180"/>
    </source>
</evidence>
<dbReference type="CDD" id="cd23622">
    <property type="entry name" value="TFP_LU_ECD_TEX101_rpt1"/>
    <property type="match status" value="1"/>
</dbReference>
<dbReference type="PANTHER" id="PTHR16529">
    <property type="entry name" value="CD177 ANTIGEN"/>
    <property type="match status" value="1"/>
</dbReference>
<proteinExistence type="predicted"/>
<feature type="domain" description="UPAR/Ly6" evidence="7">
    <location>
        <begin position="137"/>
        <end position="215"/>
    </location>
</feature>
<evidence type="ECO:0000256" key="6">
    <source>
        <dbReference type="SAM" id="SignalP"/>
    </source>
</evidence>
<evidence type="ECO:0000256" key="1">
    <source>
        <dbReference type="ARBA" id="ARBA00004236"/>
    </source>
</evidence>
<dbReference type="SUPFAM" id="SSF57302">
    <property type="entry name" value="Snake toxin-like"/>
    <property type="match status" value="1"/>
</dbReference>
<keyword evidence="5" id="KW-0325">Glycoprotein</keyword>
<keyword evidence="2" id="KW-1003">Cell membrane</keyword>
<dbReference type="InterPro" id="IPR045860">
    <property type="entry name" value="Snake_toxin-like_sf"/>
</dbReference>
<dbReference type="CDD" id="cd23634">
    <property type="entry name" value="TFP_LU_ECD_TEX101_rpt2"/>
    <property type="match status" value="1"/>
</dbReference>
<dbReference type="GeneTree" id="ENSGT00530000063351"/>
<protein>
    <submittedName>
        <fullName evidence="8">Testis expressed 101</fullName>
    </submittedName>
</protein>
<evidence type="ECO:0000259" key="7">
    <source>
        <dbReference type="Pfam" id="PF00021"/>
    </source>
</evidence>
<accession>A0A8C8ZL76</accession>
<evidence type="ECO:0000313" key="8">
    <source>
        <dbReference type="Ensembl" id="ENSPSMP00000016653.1"/>
    </source>
</evidence>
<dbReference type="GO" id="GO:0044853">
    <property type="term" value="C:plasma membrane raft"/>
    <property type="evidence" value="ECO:0007669"/>
    <property type="project" value="TreeGrafter"/>
</dbReference>
<reference evidence="8" key="1">
    <citation type="submission" date="2025-08" db="UniProtKB">
        <authorList>
            <consortium name="Ensembl"/>
        </authorList>
    </citation>
    <scope>IDENTIFICATION</scope>
</reference>
<dbReference type="Ensembl" id="ENSPSMT00000019353.1">
    <property type="protein sequence ID" value="ENSPSMP00000016653.1"/>
    <property type="gene ID" value="ENSPSMG00000011860.1"/>
</dbReference>
<evidence type="ECO:0000313" key="9">
    <source>
        <dbReference type="Proteomes" id="UP000694414"/>
    </source>
</evidence>
<comment type="subcellular location">
    <subcellularLocation>
        <location evidence="1">Cell membrane</location>
    </subcellularLocation>
</comment>
<evidence type="ECO:0000256" key="3">
    <source>
        <dbReference type="ARBA" id="ARBA00022729"/>
    </source>
</evidence>
<dbReference type="PANTHER" id="PTHR16529:SF3">
    <property type="entry name" value="TESTIS-EXPRESSED PROTEIN 101"/>
    <property type="match status" value="1"/>
</dbReference>
<sequence length="249" mass="26866">MGTCHIQGLLFLFLLGASSLALARYLYCHKGVSINIEEDPTNAFNWTTEKFETCDNGTVCQETVLMIKAEKKTAVLATKGCESGGMEMITFVQLTPPPGLVAISYSNYCEDSLCNNKENMSQFWNLGETSVSTRPTTLHCPTCVAFGNCSSAPSLPCPSGTTRCYAGELEITGGGIEASVEVKGCTAMMGCRLTASILTVGPMLVKEICPNQLLTQPRKAENGATYLPISVWSLHLLLPLLLESFVHFS</sequence>
<name>A0A8C8ZL76_PROSS</name>
<organism evidence="8 9">
    <name type="scientific">Prolemur simus</name>
    <name type="common">Greater bamboo lemur</name>
    <name type="synonym">Hapalemur simus</name>
    <dbReference type="NCBI Taxonomy" id="1328070"/>
    <lineage>
        <taxon>Eukaryota</taxon>
        <taxon>Metazoa</taxon>
        <taxon>Chordata</taxon>
        <taxon>Craniata</taxon>
        <taxon>Vertebrata</taxon>
        <taxon>Euteleostomi</taxon>
        <taxon>Mammalia</taxon>
        <taxon>Eutheria</taxon>
        <taxon>Euarchontoglires</taxon>
        <taxon>Primates</taxon>
        <taxon>Strepsirrhini</taxon>
        <taxon>Lemuriformes</taxon>
        <taxon>Lemuridae</taxon>
        <taxon>Prolemur</taxon>
    </lineage>
</organism>